<feature type="domain" description="IrrE N-terminal-like" evidence="1">
    <location>
        <begin position="27"/>
        <end position="123"/>
    </location>
</feature>
<protein>
    <submittedName>
        <fullName evidence="2">ImmA/IrrE family metallo-endopeptidase</fullName>
    </submittedName>
</protein>
<dbReference type="RefSeq" id="WP_196151067.1">
    <property type="nucleotide sequence ID" value="NZ_JADMLG010000008.1"/>
</dbReference>
<dbReference type="AlphaFoldDB" id="A0A931IE84"/>
<reference evidence="2" key="1">
    <citation type="submission" date="2020-11" db="EMBL/GenBank/DDBJ databases">
        <title>Nocardia NEAU-351.nov., a novel actinomycete isolated from the cow dung.</title>
        <authorList>
            <person name="Zhang X."/>
        </authorList>
    </citation>
    <scope>NUCLEOTIDE SEQUENCE</scope>
    <source>
        <strain evidence="2">NEAU-351</strain>
    </source>
</reference>
<dbReference type="Proteomes" id="UP000655751">
    <property type="component" value="Unassembled WGS sequence"/>
</dbReference>
<proteinExistence type="predicted"/>
<evidence type="ECO:0000259" key="1">
    <source>
        <dbReference type="Pfam" id="PF06114"/>
    </source>
</evidence>
<sequence>MSYDPFVDAVQRGILVGTSPIRSGADGWWITNEGVVLLAAHLDERQRRVTLAHMLAHVDLDHEAGLPVHSGEARSQEIAASRLATRRTIPLPELISALTNVGDDAELLAKHLDVTVSSLAKRMRNLSAWEWNEVRALDRRIRWPHLERRPLRCAISADVAAEPPRATPLLLAS</sequence>
<evidence type="ECO:0000313" key="2">
    <source>
        <dbReference type="EMBL" id="MBH0778770.1"/>
    </source>
</evidence>
<dbReference type="InterPro" id="IPR010359">
    <property type="entry name" value="IrrE_HExxH"/>
</dbReference>
<dbReference type="Pfam" id="PF06114">
    <property type="entry name" value="Peptidase_M78"/>
    <property type="match status" value="1"/>
</dbReference>
<organism evidence="2 3">
    <name type="scientific">Nocardia bovistercoris</name>
    <dbReference type="NCBI Taxonomy" id="2785916"/>
    <lineage>
        <taxon>Bacteria</taxon>
        <taxon>Bacillati</taxon>
        <taxon>Actinomycetota</taxon>
        <taxon>Actinomycetes</taxon>
        <taxon>Mycobacteriales</taxon>
        <taxon>Nocardiaceae</taxon>
        <taxon>Nocardia</taxon>
    </lineage>
</organism>
<accession>A0A931IE84</accession>
<gene>
    <name evidence="2" type="ORF">IT779_21040</name>
</gene>
<dbReference type="EMBL" id="JADMLG010000008">
    <property type="protein sequence ID" value="MBH0778770.1"/>
    <property type="molecule type" value="Genomic_DNA"/>
</dbReference>
<comment type="caution">
    <text evidence="2">The sequence shown here is derived from an EMBL/GenBank/DDBJ whole genome shotgun (WGS) entry which is preliminary data.</text>
</comment>
<evidence type="ECO:0000313" key="3">
    <source>
        <dbReference type="Proteomes" id="UP000655751"/>
    </source>
</evidence>
<name>A0A931IE84_9NOCA</name>
<keyword evidence="3" id="KW-1185">Reference proteome</keyword>